<evidence type="ECO:0000259" key="2">
    <source>
        <dbReference type="Pfam" id="PF22725"/>
    </source>
</evidence>
<dbReference type="Pfam" id="PF01408">
    <property type="entry name" value="GFO_IDH_MocA"/>
    <property type="match status" value="1"/>
</dbReference>
<dbReference type="PANTHER" id="PTHR43377:SF1">
    <property type="entry name" value="BILIVERDIN REDUCTASE A"/>
    <property type="match status" value="1"/>
</dbReference>
<feature type="domain" description="Gfo/Idh/MocA-like oxidoreductase N-terminal" evidence="1">
    <location>
        <begin position="1"/>
        <end position="118"/>
    </location>
</feature>
<dbReference type="InterPro" id="IPR055170">
    <property type="entry name" value="GFO_IDH_MocA-like_dom"/>
</dbReference>
<dbReference type="SUPFAM" id="SSF55347">
    <property type="entry name" value="Glyceraldehyde-3-phosphate dehydrogenase-like, C-terminal domain"/>
    <property type="match status" value="1"/>
</dbReference>
<dbReference type="InterPro" id="IPR036291">
    <property type="entry name" value="NAD(P)-bd_dom_sf"/>
</dbReference>
<dbReference type="Gene3D" id="3.30.360.10">
    <property type="entry name" value="Dihydrodipicolinate Reductase, domain 2"/>
    <property type="match status" value="1"/>
</dbReference>
<accession>A0ABW5PJQ0</accession>
<dbReference type="EMBL" id="JBHUME010000014">
    <property type="protein sequence ID" value="MFD2614863.1"/>
    <property type="molecule type" value="Genomic_DNA"/>
</dbReference>
<dbReference type="Proteomes" id="UP001597541">
    <property type="component" value="Unassembled WGS sequence"/>
</dbReference>
<gene>
    <name evidence="3" type="ORF">ACFSUF_20825</name>
</gene>
<dbReference type="InterPro" id="IPR051450">
    <property type="entry name" value="Gfo/Idh/MocA_Oxidoreductases"/>
</dbReference>
<dbReference type="InterPro" id="IPR000683">
    <property type="entry name" value="Gfo/Idh/MocA-like_OxRdtase_N"/>
</dbReference>
<comment type="caution">
    <text evidence="3">The sequence shown here is derived from an EMBL/GenBank/DDBJ whole genome shotgun (WGS) entry which is preliminary data.</text>
</comment>
<organism evidence="3 4">
    <name type="scientific">Paenibacillus gansuensis</name>
    <dbReference type="NCBI Taxonomy" id="306542"/>
    <lineage>
        <taxon>Bacteria</taxon>
        <taxon>Bacillati</taxon>
        <taxon>Bacillota</taxon>
        <taxon>Bacilli</taxon>
        <taxon>Bacillales</taxon>
        <taxon>Paenibacillaceae</taxon>
        <taxon>Paenibacillus</taxon>
    </lineage>
</organism>
<feature type="domain" description="GFO/IDH/MocA-like oxidoreductase" evidence="2">
    <location>
        <begin position="155"/>
        <end position="225"/>
    </location>
</feature>
<sequence>MKVGVIGTGAMGTNHIRVYNTLKDRCQLTGIFDTDYERASQVAADFGVTAFRTVDELLERVEAVSVTVPTSAHFEVGALCADRGIHVLIEKPMTETLEQGEMLIHKANKSGVVLQVGHIELFNPTINVMKNILANEEIIAFEMKRMGPPEARNRHSDVVMDLMIHDLYILLYLLEEDVERIHALGRIYFQALKHVSTLLQFHSGIIANLTASQVTEEKVRTLKVVTKDAFIQADLLDRNILISRSTNFLLDKASTGYRQHNIVEKVIIPTHEPLRMQLIHFIESIQNGKAPKVAGSDGLRALLLAERIRRELTRA</sequence>
<protein>
    <submittedName>
        <fullName evidence="3">Gfo/Idh/MocA family oxidoreductase</fullName>
    </submittedName>
</protein>
<dbReference type="Gene3D" id="3.40.50.720">
    <property type="entry name" value="NAD(P)-binding Rossmann-like Domain"/>
    <property type="match status" value="1"/>
</dbReference>
<reference evidence="4" key="1">
    <citation type="journal article" date="2019" name="Int. J. Syst. Evol. Microbiol.">
        <title>The Global Catalogue of Microorganisms (GCM) 10K type strain sequencing project: providing services to taxonomists for standard genome sequencing and annotation.</title>
        <authorList>
            <consortium name="The Broad Institute Genomics Platform"/>
            <consortium name="The Broad Institute Genome Sequencing Center for Infectious Disease"/>
            <person name="Wu L."/>
            <person name="Ma J."/>
        </authorList>
    </citation>
    <scope>NUCLEOTIDE SEQUENCE [LARGE SCALE GENOMIC DNA]</scope>
    <source>
        <strain evidence="4">KCTC 3950</strain>
    </source>
</reference>
<dbReference type="Pfam" id="PF22725">
    <property type="entry name" value="GFO_IDH_MocA_C3"/>
    <property type="match status" value="1"/>
</dbReference>
<evidence type="ECO:0000313" key="3">
    <source>
        <dbReference type="EMBL" id="MFD2614863.1"/>
    </source>
</evidence>
<dbReference type="SUPFAM" id="SSF51735">
    <property type="entry name" value="NAD(P)-binding Rossmann-fold domains"/>
    <property type="match status" value="1"/>
</dbReference>
<evidence type="ECO:0000313" key="4">
    <source>
        <dbReference type="Proteomes" id="UP001597541"/>
    </source>
</evidence>
<keyword evidence="4" id="KW-1185">Reference proteome</keyword>
<name>A0ABW5PJQ0_9BACL</name>
<evidence type="ECO:0000259" key="1">
    <source>
        <dbReference type="Pfam" id="PF01408"/>
    </source>
</evidence>
<dbReference type="RefSeq" id="WP_377606181.1">
    <property type="nucleotide sequence ID" value="NZ_JBHUME010000014.1"/>
</dbReference>
<dbReference type="PANTHER" id="PTHR43377">
    <property type="entry name" value="BILIVERDIN REDUCTASE A"/>
    <property type="match status" value="1"/>
</dbReference>
<proteinExistence type="predicted"/>